<feature type="region of interest" description="Disordered" evidence="1">
    <location>
        <begin position="662"/>
        <end position="707"/>
    </location>
</feature>
<reference evidence="4" key="1">
    <citation type="journal article" date="2019" name="Int. J. Syst. Evol. Microbiol.">
        <title>The Global Catalogue of Microorganisms (GCM) 10K type strain sequencing project: providing services to taxonomists for standard genome sequencing and annotation.</title>
        <authorList>
            <consortium name="The Broad Institute Genomics Platform"/>
            <consortium name="The Broad Institute Genome Sequencing Center for Infectious Disease"/>
            <person name="Wu L."/>
            <person name="Ma J."/>
        </authorList>
    </citation>
    <scope>NUCLEOTIDE SEQUENCE [LARGE SCALE GENOMIC DNA]</scope>
    <source>
        <strain evidence="4">JCM 17938</strain>
    </source>
</reference>
<dbReference type="EMBL" id="BAABHJ010000039">
    <property type="protein sequence ID" value="GAA4617263.1"/>
    <property type="molecule type" value="Genomic_DNA"/>
</dbReference>
<dbReference type="InterPro" id="IPR012337">
    <property type="entry name" value="RNaseH-like_sf"/>
</dbReference>
<evidence type="ECO:0000259" key="2">
    <source>
        <dbReference type="PROSITE" id="PS50994"/>
    </source>
</evidence>
<dbReference type="SUPFAM" id="SSF53098">
    <property type="entry name" value="Ribonuclease H-like"/>
    <property type="match status" value="1"/>
</dbReference>
<proteinExistence type="predicted"/>
<feature type="domain" description="Integrase catalytic" evidence="2">
    <location>
        <begin position="253"/>
        <end position="483"/>
    </location>
</feature>
<dbReference type="InterPro" id="IPR001584">
    <property type="entry name" value="Integrase_cat-core"/>
</dbReference>
<organism evidence="3 4">
    <name type="scientific">Actinoallomurus liliacearum</name>
    <dbReference type="NCBI Taxonomy" id="1080073"/>
    <lineage>
        <taxon>Bacteria</taxon>
        <taxon>Bacillati</taxon>
        <taxon>Actinomycetota</taxon>
        <taxon>Actinomycetes</taxon>
        <taxon>Streptosporangiales</taxon>
        <taxon>Thermomonosporaceae</taxon>
        <taxon>Actinoallomurus</taxon>
    </lineage>
</organism>
<sequence>MTGRTVALRPGLPISFDGEQFTVAEIEGSRVMLRPVGAPGKSAWRQVDVVALLSHPSIRILVQTAEPQPAVAAVLSASGEDDDVTARYRHVQEVRTGYQFGCPALALAAEPRPQFAAGVPMMARYRAKAAELGVGVSTVRRWVKQAEDGPVGLVAERLVREVLDRADPRWLDVARQVIAEHVNASRPVRSLILAEVEERLADKYGQGVVTIPSRTVGYELLRELDRGVNAFTGSTKAKRSIANRPHGAYGRLRATRPGEYVVVDTTRLDVFAMEPVTCRWVQAELTVAMDLYSRCITGLRLTPVSTKAIDIAGVLFETIHTRTRERRKESAALPYCGVPDTVMVDADKLVDARGRPLLPSVAAETIVVDHGKVYLSNHVKSVCARFGISIQPARPYTPTDKPVERWFKTLSEGLLAVLPGYKGPDVYSRGQNVEEQAFFFLNELEEIIREWIGLYHRCRHRGLVVPEFPGLQVSPLEMLQHGITRAGPLVIPTRPDMALEFLEVAYATIQHYGVEIDTLRYNSPALDDFRNRRSTLGGPHAGKWPIAIDSGDFSHVYFQDPRDCSWHELVWEHAAALGRPFSREAAAYARRLAARTHRFPDTKRALIDLLDRWGAGLTANRTERRMAVRLSQERLRLTGETITGPMMLAEQVTALPTVQRVSAQQRQEPTAADGVAELDGGDDDEDAECDAAFPGEEETVSAGEMDEDVFYADAWESR</sequence>
<dbReference type="RefSeq" id="WP_345365503.1">
    <property type="nucleotide sequence ID" value="NZ_BAABHJ010000039.1"/>
</dbReference>
<protein>
    <submittedName>
        <fullName evidence="3">Helix-turn-helix domain-containing protein</fullName>
    </submittedName>
</protein>
<evidence type="ECO:0000256" key="1">
    <source>
        <dbReference type="SAM" id="MobiDB-lite"/>
    </source>
</evidence>
<evidence type="ECO:0000313" key="3">
    <source>
        <dbReference type="EMBL" id="GAA4617263.1"/>
    </source>
</evidence>
<dbReference type="Proteomes" id="UP001500212">
    <property type="component" value="Unassembled WGS sequence"/>
</dbReference>
<accession>A0ABP8TYF9</accession>
<dbReference type="Gene3D" id="3.30.420.10">
    <property type="entry name" value="Ribonuclease H-like superfamily/Ribonuclease H"/>
    <property type="match status" value="1"/>
</dbReference>
<evidence type="ECO:0000313" key="4">
    <source>
        <dbReference type="Proteomes" id="UP001500212"/>
    </source>
</evidence>
<dbReference type="PROSITE" id="PS50994">
    <property type="entry name" value="INTEGRASE"/>
    <property type="match status" value="1"/>
</dbReference>
<feature type="compositionally biased region" description="Acidic residues" evidence="1">
    <location>
        <begin position="679"/>
        <end position="707"/>
    </location>
</feature>
<gene>
    <name evidence="3" type="ORF">GCM10023195_77000</name>
</gene>
<dbReference type="InterPro" id="IPR036397">
    <property type="entry name" value="RNaseH_sf"/>
</dbReference>
<name>A0ABP8TYF9_9ACTN</name>
<keyword evidence="4" id="KW-1185">Reference proteome</keyword>
<comment type="caution">
    <text evidence="3">The sequence shown here is derived from an EMBL/GenBank/DDBJ whole genome shotgun (WGS) entry which is preliminary data.</text>
</comment>